<dbReference type="GeneTree" id="ENSGT00940000166530"/>
<dbReference type="OMA" id="HGPTYQG"/>
<evidence type="ECO:0000313" key="11">
    <source>
        <dbReference type="Proteomes" id="UP000261560"/>
    </source>
</evidence>
<keyword evidence="5 8" id="KW-0472">Membrane</keyword>
<dbReference type="AlphaFoldDB" id="A0A3B3D9I9"/>
<evidence type="ECO:0000256" key="8">
    <source>
        <dbReference type="SAM" id="Phobius"/>
    </source>
</evidence>
<dbReference type="KEGG" id="oml:112150643"/>
<dbReference type="Proteomes" id="UP000261560">
    <property type="component" value="Unplaced"/>
</dbReference>
<dbReference type="OrthoDB" id="8608526at2759"/>
<evidence type="ECO:0000256" key="5">
    <source>
        <dbReference type="ARBA" id="ARBA00023136"/>
    </source>
</evidence>
<keyword evidence="3" id="KW-0732">Signal</keyword>
<evidence type="ECO:0000256" key="3">
    <source>
        <dbReference type="ARBA" id="ARBA00022729"/>
    </source>
</evidence>
<dbReference type="InterPro" id="IPR015152">
    <property type="entry name" value="Growth/epo_recpt_lig-bind"/>
</dbReference>
<keyword evidence="4 8" id="KW-1133">Transmembrane helix</keyword>
<dbReference type="InterPro" id="IPR013783">
    <property type="entry name" value="Ig-like_fold"/>
</dbReference>
<dbReference type="STRING" id="30732.ENSOMEP00000026783"/>
<reference evidence="10" key="2">
    <citation type="submission" date="2025-09" db="UniProtKB">
        <authorList>
            <consortium name="Ensembl"/>
        </authorList>
    </citation>
    <scope>IDENTIFICATION</scope>
</reference>
<dbReference type="PaxDb" id="30732-ENSOMEP00000026783"/>
<dbReference type="Gene3D" id="2.60.40.10">
    <property type="entry name" value="Immunoglobulins"/>
    <property type="match status" value="4"/>
</dbReference>
<dbReference type="SUPFAM" id="SSF49265">
    <property type="entry name" value="Fibronectin type III"/>
    <property type="match status" value="4"/>
</dbReference>
<keyword evidence="2 8" id="KW-0812">Transmembrane</keyword>
<evidence type="ECO:0000313" key="10">
    <source>
        <dbReference type="Ensembl" id="ENSOMEP00000026783.1"/>
    </source>
</evidence>
<keyword evidence="11" id="KW-1185">Reference proteome</keyword>
<proteinExistence type="predicted"/>
<dbReference type="PROSITE" id="PS50853">
    <property type="entry name" value="FN3"/>
    <property type="match status" value="1"/>
</dbReference>
<organism evidence="10 11">
    <name type="scientific">Oryzias melastigma</name>
    <name type="common">Marine medaka</name>
    <dbReference type="NCBI Taxonomy" id="30732"/>
    <lineage>
        <taxon>Eukaryota</taxon>
        <taxon>Metazoa</taxon>
        <taxon>Chordata</taxon>
        <taxon>Craniata</taxon>
        <taxon>Vertebrata</taxon>
        <taxon>Euteleostomi</taxon>
        <taxon>Actinopterygii</taxon>
        <taxon>Neopterygii</taxon>
        <taxon>Teleostei</taxon>
        <taxon>Neoteleostei</taxon>
        <taxon>Acanthomorphata</taxon>
        <taxon>Ovalentaria</taxon>
        <taxon>Atherinomorphae</taxon>
        <taxon>Beloniformes</taxon>
        <taxon>Adrianichthyidae</taxon>
        <taxon>Oryziinae</taxon>
        <taxon>Oryzias</taxon>
    </lineage>
</organism>
<dbReference type="GO" id="GO:0004896">
    <property type="term" value="F:cytokine receptor activity"/>
    <property type="evidence" value="ECO:0007669"/>
    <property type="project" value="TreeGrafter"/>
</dbReference>
<keyword evidence="7" id="KW-0325">Glycoprotein</keyword>
<dbReference type="Pfam" id="PF09067">
    <property type="entry name" value="EpoR_lig-bind"/>
    <property type="match status" value="1"/>
</dbReference>
<dbReference type="InterPro" id="IPR003961">
    <property type="entry name" value="FN3_dom"/>
</dbReference>
<accession>A0A3B3D9I9</accession>
<evidence type="ECO:0000256" key="4">
    <source>
        <dbReference type="ARBA" id="ARBA00022989"/>
    </source>
</evidence>
<dbReference type="CTD" id="4352"/>
<dbReference type="RefSeq" id="XP_024134845.2">
    <property type="nucleotide sequence ID" value="XM_024279077.2"/>
</dbReference>
<comment type="subcellular location">
    <subcellularLocation>
        <location evidence="1">Membrane</location>
        <topology evidence="1">Single-pass type I membrane protein</topology>
    </subcellularLocation>
</comment>
<evidence type="ECO:0000256" key="2">
    <source>
        <dbReference type="ARBA" id="ARBA00022692"/>
    </source>
</evidence>
<sequence>MHNSSDKPKPVLCFLNCWGAPDHVTMSLLCRWMVSVALCLHCTSGLVNNVSKEDILLLKDLQNPKCFTRTLKDFTCFFETFDNKTYDLIYDYDSNPSKCAMSVQSTAKGSFLHICSFSDVQIFVKMDIKVVELASNTVSYHRTLSVEDNYLPDPPFNLTLQPNGPGQLEVSWLAKTKCKIFNHMTYKIRYSTGTNKERTVETDKQSLELSLTQGEEVEVQVSAKCGFNKDAGHWSSWTQPVHATVPQRADDISLTCSTFDLKNVTCHWNGFMASEERENKLFYKMEIKESPDWTPWSECGRSGNITYICHLHGNESKEVMIMLISTSAASRKTFFTKAFKLKNSIKTFPPSRLRGTPKKQELCLDWEAPPLLLETHLQYEVDINIKGGERWKMIKESETHTCMKVPAGSHFTVKIRAKPAGPIYSGNWSDWSEEFTGEMTPDMDAFLVGFLLITPLIIGVVFIPILFIYRSKLKHYFWPPVPNLEKVLQGFLTEVSGQKLHPPPTAKQCFEETTSSVVEILSESDIPQPGKLLDESSKLLLSTESFPTEVQVIGSPGTEVFLDYVTLKKELPPLCLGVNFYLYDPEKGSPDTPQSCVCFFPDGSSYVSLCAENDFLNDSYLPMVEPQDSTEDGQFPGNSYTNVFYT</sequence>
<evidence type="ECO:0000256" key="1">
    <source>
        <dbReference type="ARBA" id="ARBA00004479"/>
    </source>
</evidence>
<feature type="domain" description="Fibronectin type-III" evidence="9">
    <location>
        <begin position="154"/>
        <end position="247"/>
    </location>
</feature>
<dbReference type="GeneID" id="112150643"/>
<evidence type="ECO:0000259" key="9">
    <source>
        <dbReference type="PROSITE" id="PS50853"/>
    </source>
</evidence>
<name>A0A3B3D9I9_ORYME</name>
<evidence type="ECO:0000256" key="7">
    <source>
        <dbReference type="ARBA" id="ARBA00023180"/>
    </source>
</evidence>
<protein>
    <submittedName>
        <fullName evidence="10">MPL proto-oncogene, thrombopoietin receptor</fullName>
    </submittedName>
</protein>
<dbReference type="InterPro" id="IPR036116">
    <property type="entry name" value="FN3_sf"/>
</dbReference>
<dbReference type="PANTHER" id="PTHR23037:SF34">
    <property type="entry name" value="THROMBOPOIETIN RECEPTOR ISOFORM X1"/>
    <property type="match status" value="1"/>
</dbReference>
<evidence type="ECO:0000256" key="6">
    <source>
        <dbReference type="ARBA" id="ARBA00023170"/>
    </source>
</evidence>
<dbReference type="CDD" id="cd00063">
    <property type="entry name" value="FN3"/>
    <property type="match status" value="2"/>
</dbReference>
<feature type="transmembrane region" description="Helical" evidence="8">
    <location>
        <begin position="445"/>
        <end position="469"/>
    </location>
</feature>
<dbReference type="GO" id="GO:0009897">
    <property type="term" value="C:external side of plasma membrane"/>
    <property type="evidence" value="ECO:0007669"/>
    <property type="project" value="TreeGrafter"/>
</dbReference>
<keyword evidence="6" id="KW-0675">Receptor</keyword>
<dbReference type="PANTHER" id="PTHR23037">
    <property type="entry name" value="CYTOKINE RECEPTOR"/>
    <property type="match status" value="1"/>
</dbReference>
<dbReference type="Ensembl" id="ENSOMET00000003649.1">
    <property type="protein sequence ID" value="ENSOMEP00000026783.1"/>
    <property type="gene ID" value="ENSOMEG00000008842.1"/>
</dbReference>
<reference evidence="10" key="1">
    <citation type="submission" date="2025-08" db="UniProtKB">
        <authorList>
            <consortium name="Ensembl"/>
        </authorList>
    </citation>
    <scope>IDENTIFICATION</scope>
</reference>